<evidence type="ECO:0000256" key="10">
    <source>
        <dbReference type="ARBA" id="ARBA00023136"/>
    </source>
</evidence>
<dbReference type="InterPro" id="IPR014222">
    <property type="entry name" value="Cyt_c_oxidase_su2"/>
</dbReference>
<comment type="subcellular location">
    <subcellularLocation>
        <location evidence="1">Membrane</location>
        <topology evidence="1">Multi-pass membrane protein</topology>
    </subcellularLocation>
</comment>
<organism evidence="13">
    <name type="scientific">marine metagenome</name>
    <dbReference type="NCBI Taxonomy" id="408172"/>
    <lineage>
        <taxon>unclassified sequences</taxon>
        <taxon>metagenomes</taxon>
        <taxon>ecological metagenomes</taxon>
    </lineage>
</organism>
<gene>
    <name evidence="13" type="ORF">METZ01_LOCUS59390</name>
</gene>
<feature type="transmembrane region" description="Helical" evidence="11">
    <location>
        <begin position="70"/>
        <end position="89"/>
    </location>
</feature>
<keyword evidence="8 11" id="KW-1133">Transmembrane helix</keyword>
<protein>
    <recommendedName>
        <fullName evidence="12">Cytochrome oxidase subunit II copper A binding domain-containing protein</fullName>
    </recommendedName>
</protein>
<keyword evidence="7" id="KW-0249">Electron transport</keyword>
<keyword evidence="5 11" id="KW-0812">Transmembrane</keyword>
<evidence type="ECO:0000259" key="12">
    <source>
        <dbReference type="PROSITE" id="PS50857"/>
    </source>
</evidence>
<dbReference type="InterPro" id="IPR002429">
    <property type="entry name" value="CcO_II-like_C"/>
</dbReference>
<accession>A0A381SRC6</accession>
<dbReference type="Gene3D" id="2.60.40.420">
    <property type="entry name" value="Cupredoxins - blue copper proteins"/>
    <property type="match status" value="1"/>
</dbReference>
<dbReference type="GO" id="GO:0016491">
    <property type="term" value="F:oxidoreductase activity"/>
    <property type="evidence" value="ECO:0007669"/>
    <property type="project" value="InterPro"/>
</dbReference>
<dbReference type="NCBIfam" id="TIGR02866">
    <property type="entry name" value="CoxB"/>
    <property type="match status" value="1"/>
</dbReference>
<keyword evidence="6" id="KW-0479">Metal-binding</keyword>
<dbReference type="PROSITE" id="PS50857">
    <property type="entry name" value="COX2_CUA"/>
    <property type="match status" value="1"/>
</dbReference>
<evidence type="ECO:0000256" key="5">
    <source>
        <dbReference type="ARBA" id="ARBA00022692"/>
    </source>
</evidence>
<dbReference type="InterPro" id="IPR001505">
    <property type="entry name" value="Copper_CuA"/>
</dbReference>
<keyword evidence="4" id="KW-0679">Respiratory chain</keyword>
<keyword evidence="3" id="KW-0813">Transport</keyword>
<evidence type="ECO:0000256" key="2">
    <source>
        <dbReference type="ARBA" id="ARBA00007866"/>
    </source>
</evidence>
<evidence type="ECO:0000256" key="3">
    <source>
        <dbReference type="ARBA" id="ARBA00022448"/>
    </source>
</evidence>
<dbReference type="AlphaFoldDB" id="A0A381SRC6"/>
<dbReference type="GO" id="GO:0016020">
    <property type="term" value="C:membrane"/>
    <property type="evidence" value="ECO:0007669"/>
    <property type="project" value="UniProtKB-SubCell"/>
</dbReference>
<dbReference type="GO" id="GO:0005507">
    <property type="term" value="F:copper ion binding"/>
    <property type="evidence" value="ECO:0007669"/>
    <property type="project" value="InterPro"/>
</dbReference>
<proteinExistence type="inferred from homology"/>
<name>A0A381SRC6_9ZZZZ</name>
<feature type="domain" description="Cytochrome oxidase subunit II copper A binding" evidence="12">
    <location>
        <begin position="109"/>
        <end position="224"/>
    </location>
</feature>
<reference evidence="13" key="1">
    <citation type="submission" date="2018-05" db="EMBL/GenBank/DDBJ databases">
        <authorList>
            <person name="Lanie J.A."/>
            <person name="Ng W.-L."/>
            <person name="Kazmierczak K.M."/>
            <person name="Andrzejewski T.M."/>
            <person name="Davidsen T.M."/>
            <person name="Wayne K.J."/>
            <person name="Tettelin H."/>
            <person name="Glass J.I."/>
            <person name="Rusch D."/>
            <person name="Podicherti R."/>
            <person name="Tsui H.-C.T."/>
            <person name="Winkler M.E."/>
        </authorList>
    </citation>
    <scope>NUCLEOTIDE SEQUENCE</scope>
</reference>
<evidence type="ECO:0000256" key="9">
    <source>
        <dbReference type="ARBA" id="ARBA00023008"/>
    </source>
</evidence>
<dbReference type="PANTHER" id="PTHR22888">
    <property type="entry name" value="CYTOCHROME C OXIDASE, SUBUNIT II"/>
    <property type="match status" value="1"/>
</dbReference>
<dbReference type="SUPFAM" id="SSF49503">
    <property type="entry name" value="Cupredoxins"/>
    <property type="match status" value="1"/>
</dbReference>
<evidence type="ECO:0000313" key="13">
    <source>
        <dbReference type="EMBL" id="SVA06536.1"/>
    </source>
</evidence>
<keyword evidence="10 11" id="KW-0472">Membrane</keyword>
<keyword evidence="9" id="KW-0186">Copper</keyword>
<dbReference type="EMBL" id="UINC01003463">
    <property type="protein sequence ID" value="SVA06536.1"/>
    <property type="molecule type" value="Genomic_DNA"/>
</dbReference>
<evidence type="ECO:0000256" key="7">
    <source>
        <dbReference type="ARBA" id="ARBA00022982"/>
    </source>
</evidence>
<dbReference type="InterPro" id="IPR045187">
    <property type="entry name" value="CcO_II"/>
</dbReference>
<evidence type="ECO:0000256" key="8">
    <source>
        <dbReference type="ARBA" id="ARBA00022989"/>
    </source>
</evidence>
<dbReference type="InterPro" id="IPR008972">
    <property type="entry name" value="Cupredoxin"/>
</dbReference>
<dbReference type="GO" id="GO:0004129">
    <property type="term" value="F:cytochrome-c oxidase activity"/>
    <property type="evidence" value="ECO:0007669"/>
    <property type="project" value="InterPro"/>
</dbReference>
<dbReference type="PROSITE" id="PS00078">
    <property type="entry name" value="COX2"/>
    <property type="match status" value="1"/>
</dbReference>
<evidence type="ECO:0000256" key="1">
    <source>
        <dbReference type="ARBA" id="ARBA00004141"/>
    </source>
</evidence>
<evidence type="ECO:0000256" key="4">
    <source>
        <dbReference type="ARBA" id="ARBA00022660"/>
    </source>
</evidence>
<feature type="transmembrane region" description="Helical" evidence="11">
    <location>
        <begin position="30"/>
        <end position="49"/>
    </location>
</feature>
<dbReference type="GO" id="GO:0042773">
    <property type="term" value="P:ATP synthesis coupled electron transport"/>
    <property type="evidence" value="ECO:0007669"/>
    <property type="project" value="TreeGrafter"/>
</dbReference>
<sequence>MTFASIFNWFQGLGGTGAHAEVYDELFTLYWGLGTVIGMGVYIYFLWLLTTEPDGSGDDMRIGQRPEERGDNRVAWGITIVIALFLLVLSDVTFDSIDFFEKHEEHTTDDSFTVEITGYQYYWDYQYPNGISYTSASGEPLRVPVDVPVVFEVTSGDVFHSYALPEHRIKVDAIPGRVNTGWIQAEETGTYPVRCFELCGDEHTIMIGVLEVMEKDDFDMWYSGGVA</sequence>
<dbReference type="PANTHER" id="PTHR22888:SF9">
    <property type="entry name" value="CYTOCHROME C OXIDASE SUBUNIT 2"/>
    <property type="match status" value="1"/>
</dbReference>
<dbReference type="Pfam" id="PF00116">
    <property type="entry name" value="COX2"/>
    <property type="match status" value="1"/>
</dbReference>
<evidence type="ECO:0000256" key="6">
    <source>
        <dbReference type="ARBA" id="ARBA00022723"/>
    </source>
</evidence>
<comment type="similarity">
    <text evidence="2">Belongs to the cytochrome c oxidase subunit 2 family.</text>
</comment>
<evidence type="ECO:0000256" key="11">
    <source>
        <dbReference type="SAM" id="Phobius"/>
    </source>
</evidence>